<feature type="transmembrane region" description="Helical" evidence="1">
    <location>
        <begin position="6"/>
        <end position="27"/>
    </location>
</feature>
<name>A0ABU7H3N3_9SPHI</name>
<protein>
    <submittedName>
        <fullName evidence="2">Uncharacterized protein</fullName>
    </submittedName>
</protein>
<dbReference type="RefSeq" id="WP_330146833.1">
    <property type="nucleotide sequence ID" value="NZ_JAZDQU010000002.1"/>
</dbReference>
<organism evidence="2 3">
    <name type="scientific">Pedobacter flavus</name>
    <dbReference type="NCBI Taxonomy" id="3113906"/>
    <lineage>
        <taxon>Bacteria</taxon>
        <taxon>Pseudomonadati</taxon>
        <taxon>Bacteroidota</taxon>
        <taxon>Sphingobacteriia</taxon>
        <taxon>Sphingobacteriales</taxon>
        <taxon>Sphingobacteriaceae</taxon>
        <taxon>Pedobacter</taxon>
    </lineage>
</organism>
<accession>A0ABU7H3N3</accession>
<keyword evidence="3" id="KW-1185">Reference proteome</keyword>
<reference evidence="2 3" key="1">
    <citation type="submission" date="2024-01" db="EMBL/GenBank/DDBJ databases">
        <title>Pedobacter sp. nov., isolated from oil-contaminated soil.</title>
        <authorList>
            <person name="Le N.T.T."/>
        </authorList>
    </citation>
    <scope>NUCLEOTIDE SEQUENCE [LARGE SCALE GENOMIC DNA]</scope>
    <source>
        <strain evidence="2 3">VNH31</strain>
    </source>
</reference>
<evidence type="ECO:0000313" key="2">
    <source>
        <dbReference type="EMBL" id="MEE1885942.1"/>
    </source>
</evidence>
<dbReference type="EMBL" id="JAZDQU010000002">
    <property type="protein sequence ID" value="MEE1885942.1"/>
    <property type="molecule type" value="Genomic_DNA"/>
</dbReference>
<keyword evidence="1" id="KW-0472">Membrane</keyword>
<gene>
    <name evidence="2" type="ORF">VRU49_10995</name>
</gene>
<sequence length="127" mass="14470">MNFINPGFLFAPFLIQFAVISHFFSHLNINANLRFSKTLGNSIFGWITTLYPNLYNRSWSDELIYSSNLIIEIDPVLGNKNDIDAKKGNLPSTFVEIFSQSLRLIAKHFGMGQKKPSLLNSICFNNH</sequence>
<evidence type="ECO:0000256" key="1">
    <source>
        <dbReference type="SAM" id="Phobius"/>
    </source>
</evidence>
<keyword evidence="1" id="KW-0812">Transmembrane</keyword>
<proteinExistence type="predicted"/>
<evidence type="ECO:0000313" key="3">
    <source>
        <dbReference type="Proteomes" id="UP001337681"/>
    </source>
</evidence>
<comment type="caution">
    <text evidence="2">The sequence shown here is derived from an EMBL/GenBank/DDBJ whole genome shotgun (WGS) entry which is preliminary data.</text>
</comment>
<dbReference type="Proteomes" id="UP001337681">
    <property type="component" value="Unassembled WGS sequence"/>
</dbReference>
<keyword evidence="1" id="KW-1133">Transmembrane helix</keyword>